<gene>
    <name evidence="1" type="ORF">ACFOLC_14885</name>
</gene>
<name>A0ABV7RT04_9GAMM</name>
<protein>
    <recommendedName>
        <fullName evidence="3">Energy transducer TonB</fullName>
    </recommendedName>
</protein>
<evidence type="ECO:0000313" key="1">
    <source>
        <dbReference type="EMBL" id="MFC3552288.1"/>
    </source>
</evidence>
<comment type="caution">
    <text evidence="1">The sequence shown here is derived from an EMBL/GenBank/DDBJ whole genome shotgun (WGS) entry which is preliminary data.</text>
</comment>
<evidence type="ECO:0008006" key="3">
    <source>
        <dbReference type="Google" id="ProtNLM"/>
    </source>
</evidence>
<sequence length="255" mass="28035">MSKLVEISLLVKGSVEIEADGSVIASRLDEKEKLPAGVVKLVDQAIAGWKFEPVQVEGRAVKVRAPMSLRVVAKEIGDEFTVRISGVDFGTDRPEEFVTAKGRLARPPYPAEAVWKGVGGTVYLVMQIGRDGKPMQIVAEQVNLTSVDNKRNMEKWRALLAEASTEIARRWRFNPPTKGSLVDAPYWTARVPVDFVRPNQPEPKYGQWYAYIPGPRQEIPWLPAEDRSTSADTLVAGGVYPLGTGPRLLTPPSGS</sequence>
<keyword evidence="2" id="KW-1185">Reference proteome</keyword>
<dbReference type="Proteomes" id="UP001595740">
    <property type="component" value="Unassembled WGS sequence"/>
</dbReference>
<dbReference type="Gene3D" id="3.30.1150.10">
    <property type="match status" value="1"/>
</dbReference>
<reference evidence="2" key="1">
    <citation type="journal article" date="2019" name="Int. J. Syst. Evol. Microbiol.">
        <title>The Global Catalogue of Microorganisms (GCM) 10K type strain sequencing project: providing services to taxonomists for standard genome sequencing and annotation.</title>
        <authorList>
            <consortium name="The Broad Institute Genomics Platform"/>
            <consortium name="The Broad Institute Genome Sequencing Center for Infectious Disease"/>
            <person name="Wu L."/>
            <person name="Ma J."/>
        </authorList>
    </citation>
    <scope>NUCLEOTIDE SEQUENCE [LARGE SCALE GENOMIC DNA]</scope>
    <source>
        <strain evidence="2">KCTC 42875</strain>
    </source>
</reference>
<accession>A0ABV7RT04</accession>
<proteinExistence type="predicted"/>
<dbReference type="SUPFAM" id="SSF74653">
    <property type="entry name" value="TolA/TonB C-terminal domain"/>
    <property type="match status" value="1"/>
</dbReference>
<dbReference type="EMBL" id="JBHRXK010000009">
    <property type="protein sequence ID" value="MFC3552288.1"/>
    <property type="molecule type" value="Genomic_DNA"/>
</dbReference>
<dbReference type="RefSeq" id="WP_386760050.1">
    <property type="nucleotide sequence ID" value="NZ_JBHRXK010000009.1"/>
</dbReference>
<evidence type="ECO:0000313" key="2">
    <source>
        <dbReference type="Proteomes" id="UP001595740"/>
    </source>
</evidence>
<organism evidence="1 2">
    <name type="scientific">Lysobacter cavernae</name>
    <dbReference type="NCBI Taxonomy" id="1685901"/>
    <lineage>
        <taxon>Bacteria</taxon>
        <taxon>Pseudomonadati</taxon>
        <taxon>Pseudomonadota</taxon>
        <taxon>Gammaproteobacteria</taxon>
        <taxon>Lysobacterales</taxon>
        <taxon>Lysobacteraceae</taxon>
        <taxon>Lysobacter</taxon>
    </lineage>
</organism>